<name>A0ACC0FBI1_9ERIC</name>
<keyword evidence="2" id="KW-1185">Reference proteome</keyword>
<comment type="caution">
    <text evidence="1">The sequence shown here is derived from an EMBL/GenBank/DDBJ whole genome shotgun (WGS) entry which is preliminary data.</text>
</comment>
<dbReference type="EMBL" id="CM045772">
    <property type="protein sequence ID" value="KAI7985893.1"/>
    <property type="molecule type" value="Genomic_DNA"/>
</dbReference>
<reference evidence="1 2" key="1">
    <citation type="journal article" date="2022" name="Plant J.">
        <title>Chromosome-level genome of Camellia lanceoleosa provides a valuable resource for understanding genome evolution and self-incompatibility.</title>
        <authorList>
            <person name="Gong W."/>
            <person name="Xiao S."/>
            <person name="Wang L."/>
            <person name="Liao Z."/>
            <person name="Chang Y."/>
            <person name="Mo W."/>
            <person name="Hu G."/>
            <person name="Li W."/>
            <person name="Zhao G."/>
            <person name="Zhu H."/>
            <person name="Hu X."/>
            <person name="Ji K."/>
            <person name="Xiang X."/>
            <person name="Song Q."/>
            <person name="Yuan D."/>
            <person name="Jin S."/>
            <person name="Zhang L."/>
        </authorList>
    </citation>
    <scope>NUCLEOTIDE SEQUENCE [LARGE SCALE GENOMIC DNA]</scope>
    <source>
        <strain evidence="1">SQ_2022a</strain>
    </source>
</reference>
<organism evidence="1 2">
    <name type="scientific">Camellia lanceoleosa</name>
    <dbReference type="NCBI Taxonomy" id="1840588"/>
    <lineage>
        <taxon>Eukaryota</taxon>
        <taxon>Viridiplantae</taxon>
        <taxon>Streptophyta</taxon>
        <taxon>Embryophyta</taxon>
        <taxon>Tracheophyta</taxon>
        <taxon>Spermatophyta</taxon>
        <taxon>Magnoliopsida</taxon>
        <taxon>eudicotyledons</taxon>
        <taxon>Gunneridae</taxon>
        <taxon>Pentapetalae</taxon>
        <taxon>asterids</taxon>
        <taxon>Ericales</taxon>
        <taxon>Theaceae</taxon>
        <taxon>Camellia</taxon>
    </lineage>
</organism>
<evidence type="ECO:0000313" key="1">
    <source>
        <dbReference type="EMBL" id="KAI7985893.1"/>
    </source>
</evidence>
<accession>A0ACC0FBI1</accession>
<gene>
    <name evidence="1" type="ORF">LOK49_LG14G00711</name>
</gene>
<protein>
    <submittedName>
        <fullName evidence="1">Transcription factor ILI7</fullName>
    </submittedName>
</protein>
<evidence type="ECO:0000313" key="2">
    <source>
        <dbReference type="Proteomes" id="UP001060215"/>
    </source>
</evidence>
<proteinExistence type="predicted"/>
<dbReference type="Proteomes" id="UP001060215">
    <property type="component" value="Chromosome 15"/>
</dbReference>
<sequence>MSCPRRSISEDEINDLVAKLQALLPHSSSRSRTRVPASKILKETCSYIQRLHREVDDLSNKLSQILANMDTTGVDFDILRSVLQQ</sequence>